<reference evidence="1" key="1">
    <citation type="submission" date="2018-10" db="EMBL/GenBank/DDBJ databases">
        <title>Hidden diversity of soil giant viruses.</title>
        <authorList>
            <person name="Schulz F."/>
            <person name="Alteio L."/>
            <person name="Goudeau D."/>
            <person name="Ryan E.M."/>
            <person name="Malmstrom R.R."/>
            <person name="Blanchard J."/>
            <person name="Woyke T."/>
        </authorList>
    </citation>
    <scope>NUCLEOTIDE SEQUENCE</scope>
    <source>
        <strain evidence="1">HYV1</strain>
    </source>
</reference>
<name>A0A3G5A7J4_9VIRU</name>
<evidence type="ECO:0000313" key="1">
    <source>
        <dbReference type="EMBL" id="AYV83226.1"/>
    </source>
</evidence>
<accession>A0A3G5A7J4</accession>
<organism evidence="1">
    <name type="scientific">Hyperionvirus sp</name>
    <dbReference type="NCBI Taxonomy" id="2487770"/>
    <lineage>
        <taxon>Viruses</taxon>
        <taxon>Varidnaviria</taxon>
        <taxon>Bamfordvirae</taxon>
        <taxon>Nucleocytoviricota</taxon>
        <taxon>Megaviricetes</taxon>
        <taxon>Imitervirales</taxon>
        <taxon>Mimiviridae</taxon>
        <taxon>Klosneuvirinae</taxon>
    </lineage>
</organism>
<sequence>MKILLLIAGFLTIPGALSTLNAFPDPFLNLPHQLPTLFEKNNYPYLQSAFLEINQYHALNGAYPKNLEPHHILNIFCSTKLYDSRHVLRILDTFEIHISSLNNLNFDNFFTSDYFLFDHREEKHTIEAYAERVNSIMAIANRISGKDSEIIFVNSLLTHQPRKFILDLIIKYSTTTNNPIRLKDFAKYAVKPSWLEAMHSNGMISAEHLDIFLQTILESDVVDEYIVQVINNFLKIDDTPATRKMITNKLVHNYLFSGKPAARPNILNQITKLNYKFTPKDIKKISLEVYDLQKNNLPWNYLRNYHPDFIAYFKNLEILDDVSDMRAAGNKNLNIIHYIP</sequence>
<gene>
    <name evidence="1" type="ORF">Hyperionvirus5_32</name>
</gene>
<dbReference type="EMBL" id="MK072387">
    <property type="protein sequence ID" value="AYV83226.1"/>
    <property type="molecule type" value="Genomic_DNA"/>
</dbReference>
<protein>
    <submittedName>
        <fullName evidence="1">Uncharacterized protein</fullName>
    </submittedName>
</protein>
<proteinExistence type="predicted"/>